<sequence length="379" mass="42898">MKNLLLIFLALALFSCSAKEENADTNMLENLSYTVDTVMVDAVEDFLNLSNGIRPYGLTEDKRQLWFFESAPRLVQVDLDQAKVLKKSAFEEEGPDGVGSYITDLEIGPQGELYLKSERTVGVFGQNAKTLQNLKFVPSGIDSSLAQNRHALFDKSVYDFGSGKIYSHPSFSEAGEYVLLILDPETQSATSLPVPKMKIVDDFSRTESVETKNGTTTSFYAVGSNITLLLGEVILSTPAMSGFYRLDIQTEKLEFIDIQHKNYPNSMDIAIIQNPSEASQMFEIQKKIWKQINYQELMWDDSRQLYFRVGMKTKMPEQPGPPAIEFFLFAYDRDFNVVGETKLEGENLSIWDGFFKDGKLWSYVNVDDELGFALIDFDF</sequence>
<organism evidence="2 3">
    <name type="scientific">Algoriphagus aestuariicola</name>
    <dbReference type="NCBI Taxonomy" id="1852016"/>
    <lineage>
        <taxon>Bacteria</taxon>
        <taxon>Pseudomonadati</taxon>
        <taxon>Bacteroidota</taxon>
        <taxon>Cytophagia</taxon>
        <taxon>Cytophagales</taxon>
        <taxon>Cyclobacteriaceae</taxon>
        <taxon>Algoriphagus</taxon>
    </lineage>
</organism>
<dbReference type="InterPro" id="IPR025316">
    <property type="entry name" value="DUF4221"/>
</dbReference>
<evidence type="ECO:0000313" key="2">
    <source>
        <dbReference type="EMBL" id="MBN7802318.1"/>
    </source>
</evidence>
<dbReference type="Pfam" id="PF13970">
    <property type="entry name" value="DUF4221"/>
    <property type="match status" value="1"/>
</dbReference>
<dbReference type="PROSITE" id="PS51257">
    <property type="entry name" value="PROKAR_LIPOPROTEIN"/>
    <property type="match status" value="1"/>
</dbReference>
<dbReference type="Proteomes" id="UP000664698">
    <property type="component" value="Unassembled WGS sequence"/>
</dbReference>
<name>A0ABS3BSN5_9BACT</name>
<evidence type="ECO:0000256" key="1">
    <source>
        <dbReference type="SAM" id="SignalP"/>
    </source>
</evidence>
<proteinExistence type="predicted"/>
<comment type="caution">
    <text evidence="2">The sequence shown here is derived from an EMBL/GenBank/DDBJ whole genome shotgun (WGS) entry which is preliminary data.</text>
</comment>
<protein>
    <submittedName>
        <fullName evidence="2">DUF4221 family protein</fullName>
    </submittedName>
</protein>
<accession>A0ABS3BSN5</accession>
<keyword evidence="3" id="KW-1185">Reference proteome</keyword>
<feature type="signal peptide" evidence="1">
    <location>
        <begin position="1"/>
        <end position="18"/>
    </location>
</feature>
<dbReference type="EMBL" id="JAFKCW010000003">
    <property type="protein sequence ID" value="MBN7802318.1"/>
    <property type="molecule type" value="Genomic_DNA"/>
</dbReference>
<dbReference type="RefSeq" id="WP_206570312.1">
    <property type="nucleotide sequence ID" value="NZ_JAFKCW010000003.1"/>
</dbReference>
<feature type="chain" id="PRO_5045718191" evidence="1">
    <location>
        <begin position="19"/>
        <end position="379"/>
    </location>
</feature>
<keyword evidence="1" id="KW-0732">Signal</keyword>
<reference evidence="2 3" key="1">
    <citation type="submission" date="2021-03" db="EMBL/GenBank/DDBJ databases">
        <title>novel species isolated from a fishpond in China.</title>
        <authorList>
            <person name="Lu H."/>
            <person name="Cai Z."/>
        </authorList>
    </citation>
    <scope>NUCLEOTIDE SEQUENCE [LARGE SCALE GENOMIC DNA]</scope>
    <source>
        <strain evidence="2 3">JCM 31546</strain>
    </source>
</reference>
<gene>
    <name evidence="2" type="ORF">J0A67_15695</name>
</gene>
<evidence type="ECO:0000313" key="3">
    <source>
        <dbReference type="Proteomes" id="UP000664698"/>
    </source>
</evidence>